<evidence type="ECO:0000313" key="1">
    <source>
        <dbReference type="EMBL" id="BBM39001.1"/>
    </source>
</evidence>
<keyword evidence="2" id="KW-1185">Reference proteome</keyword>
<protein>
    <recommendedName>
        <fullName evidence="3">SMI1 / KNR4 family protein</fullName>
    </recommendedName>
</protein>
<dbReference type="KEGG" id="lhf:JCM16775_1712"/>
<gene>
    <name evidence="1" type="ORF">JCM16775_1712</name>
</gene>
<sequence>MIEMDRQKHLEEILEIEDCEVREEESYYYDDEFIESLGIEKEEYRDMVKKYSEIYFKETVYIPIDDENINDKFISYLYFDDETVERGKNMLTEFDEMEYEKNPDLKRTYFWRNNYVAIDADENEYIFISKETKEIFMYYFAEDIHKIFTEGGNREKWKWIKLGDNFDEFFDKLYLKK</sequence>
<organism evidence="1 2">
    <name type="scientific">Leptotrichia hofstadii</name>
    <dbReference type="NCBI Taxonomy" id="157688"/>
    <lineage>
        <taxon>Bacteria</taxon>
        <taxon>Fusobacteriati</taxon>
        <taxon>Fusobacteriota</taxon>
        <taxon>Fusobacteriia</taxon>
        <taxon>Fusobacteriales</taxon>
        <taxon>Leptotrichiaceae</taxon>
        <taxon>Leptotrichia</taxon>
    </lineage>
</organism>
<evidence type="ECO:0008006" key="3">
    <source>
        <dbReference type="Google" id="ProtNLM"/>
    </source>
</evidence>
<dbReference type="Proteomes" id="UP000321892">
    <property type="component" value="Chromosome"/>
</dbReference>
<dbReference type="EMBL" id="AP019823">
    <property type="protein sequence ID" value="BBM39001.1"/>
    <property type="molecule type" value="Genomic_DNA"/>
</dbReference>
<reference evidence="1 2" key="1">
    <citation type="submission" date="2019-07" db="EMBL/GenBank/DDBJ databases">
        <title>Complete Genome Sequence of Leptotrichia hofstadii Strain JCM16775.</title>
        <authorList>
            <person name="Watanabe S."/>
            <person name="Cui L."/>
        </authorList>
    </citation>
    <scope>NUCLEOTIDE SEQUENCE [LARGE SCALE GENOMIC DNA]</scope>
    <source>
        <strain evidence="1 2">JCM16775</strain>
    </source>
</reference>
<dbReference type="AlphaFoldDB" id="A0A510JKU8"/>
<name>A0A510JKU8_9FUSO</name>
<accession>A0A510JKU8</accession>
<evidence type="ECO:0000313" key="2">
    <source>
        <dbReference type="Proteomes" id="UP000321892"/>
    </source>
</evidence>
<proteinExistence type="predicted"/>